<keyword evidence="1" id="KW-0328">Glycosyltransferase</keyword>
<dbReference type="PANTHER" id="PTHR46039:SF1">
    <property type="entry name" value="SUCROSE-PHOSPHATE SYNTHASE 4"/>
    <property type="match status" value="1"/>
</dbReference>
<name>A5BP93_VITVI</name>
<evidence type="ECO:0000256" key="1">
    <source>
        <dbReference type="ARBA" id="ARBA00022676"/>
    </source>
</evidence>
<dbReference type="EMBL" id="AM466362">
    <property type="protein sequence ID" value="CAN61624.1"/>
    <property type="molecule type" value="Genomic_DNA"/>
</dbReference>
<protein>
    <submittedName>
        <fullName evidence="3">Uncharacterized protein</fullName>
    </submittedName>
</protein>
<proteinExistence type="predicted"/>
<dbReference type="PANTHER" id="PTHR46039">
    <property type="entry name" value="SUCROSE-PHOSPHATE SYNTHASE 3-RELATED"/>
    <property type="match status" value="1"/>
</dbReference>
<evidence type="ECO:0000313" key="3">
    <source>
        <dbReference type="EMBL" id="CAN61624.1"/>
    </source>
</evidence>
<keyword evidence="2" id="KW-0808">Transferase</keyword>
<organism evidence="3">
    <name type="scientific">Vitis vinifera</name>
    <name type="common">Grape</name>
    <dbReference type="NCBI Taxonomy" id="29760"/>
    <lineage>
        <taxon>Eukaryota</taxon>
        <taxon>Viridiplantae</taxon>
        <taxon>Streptophyta</taxon>
        <taxon>Embryophyta</taxon>
        <taxon>Tracheophyta</taxon>
        <taxon>Spermatophyta</taxon>
        <taxon>Magnoliopsida</taxon>
        <taxon>eudicotyledons</taxon>
        <taxon>Gunneridae</taxon>
        <taxon>Pentapetalae</taxon>
        <taxon>rosids</taxon>
        <taxon>Vitales</taxon>
        <taxon>Vitaceae</taxon>
        <taxon>Viteae</taxon>
        <taxon>Vitis</taxon>
    </lineage>
</organism>
<evidence type="ECO:0000256" key="2">
    <source>
        <dbReference type="ARBA" id="ARBA00022679"/>
    </source>
</evidence>
<accession>A5BP93</accession>
<dbReference type="GO" id="GO:0016757">
    <property type="term" value="F:glycosyltransferase activity"/>
    <property type="evidence" value="ECO:0007669"/>
    <property type="project" value="UniProtKB-KW"/>
</dbReference>
<gene>
    <name evidence="3" type="ORF">VITISV_024716</name>
</gene>
<reference evidence="3" key="1">
    <citation type="journal article" date="2007" name="PLoS ONE">
        <title>The first genome sequence of an elite grapevine cultivar (Pinot noir Vitis vinifera L.): coping with a highly heterozygous genome.</title>
        <authorList>
            <person name="Velasco R."/>
            <person name="Zharkikh A."/>
            <person name="Troggio M."/>
            <person name="Cartwright D.A."/>
            <person name="Cestaro A."/>
            <person name="Pruss D."/>
            <person name="Pindo M."/>
            <person name="FitzGerald L.M."/>
            <person name="Vezzulli S."/>
            <person name="Reid J."/>
            <person name="Malacarne G."/>
            <person name="Iliev D."/>
            <person name="Coppola G."/>
            <person name="Wardell B."/>
            <person name="Micheletti D."/>
            <person name="Macalma T."/>
            <person name="Facci M."/>
            <person name="Mitchell J.T."/>
            <person name="Perazzolli M."/>
            <person name="Eldredge G."/>
            <person name="Gatto P."/>
            <person name="Oyzerski R."/>
            <person name="Moretto M."/>
            <person name="Gutin N."/>
            <person name="Stefanini M."/>
            <person name="Chen Y."/>
            <person name="Segala C."/>
            <person name="Davenport C."/>
            <person name="Dematte L."/>
            <person name="Mraz A."/>
            <person name="Battilana J."/>
            <person name="Stormo K."/>
            <person name="Costa F."/>
            <person name="Tao Q."/>
            <person name="Si-Ammour A."/>
            <person name="Harkins T."/>
            <person name="Lackey A."/>
            <person name="Perbost C."/>
            <person name="Taillon B."/>
            <person name="Stella A."/>
            <person name="Solovyev V."/>
            <person name="Fawcett J.A."/>
            <person name="Sterck L."/>
            <person name="Vandepoele K."/>
            <person name="Grando S.M."/>
            <person name="Toppo S."/>
            <person name="Moser C."/>
            <person name="Lanchbury J."/>
            <person name="Bogden R."/>
            <person name="Skolnick M."/>
            <person name="Sgaramella V."/>
            <person name="Bhatnagar S.K."/>
            <person name="Fontana P."/>
            <person name="Gutin A."/>
            <person name="Van de Peer Y."/>
            <person name="Salamini F."/>
            <person name="Viola R."/>
        </authorList>
    </citation>
    <scope>NUCLEOTIDE SEQUENCE</scope>
</reference>
<dbReference type="ExpressionAtlas" id="A5BP93">
    <property type="expression patterns" value="baseline and differential"/>
</dbReference>
<sequence length="166" mass="18681">MAIEYVTLLKSQTWTLIPPPSQINIIYGNIDCYKASPIVKPSTIRIVINIALYSHCLVHMQILSRLNVVNLFASRAQDLGGELTLSKMVVFAYKIWDTNYEDLLVGLHKAIILRGLVKNGRKKILCSEDSFKREDMIPQDSPSIIFIEEGYEAEDICAALLVLGIK</sequence>
<dbReference type="InterPro" id="IPR044161">
    <property type="entry name" value="SPS"/>
</dbReference>
<dbReference type="AlphaFoldDB" id="A5BP93"/>